<dbReference type="Gene3D" id="3.40.50.150">
    <property type="entry name" value="Vaccinia Virus protein VP39"/>
    <property type="match status" value="1"/>
</dbReference>
<proteinExistence type="predicted"/>
<reference evidence="1 2" key="1">
    <citation type="submission" date="2018-04" db="EMBL/GenBank/DDBJ databases">
        <title>Genomic Encyclopedia of Archaeal and Bacterial Type Strains, Phase II (KMG-II): from individual species to whole genera.</title>
        <authorList>
            <person name="Goeker M."/>
        </authorList>
    </citation>
    <scope>NUCLEOTIDE SEQUENCE [LARGE SCALE GENOMIC DNA]</scope>
    <source>
        <strain evidence="1 2">DSM 29329</strain>
    </source>
</reference>
<sequence>MSATPQGMTDWDPGTYDRFRGHRLRPALDLIRALPEIPDGPLVDLGCGNGAAGAALKRLGHPLVGVDNSATMLAVADEAGVYDALMNSDIGHWEPHVAPALIYSNAALHWLPDHATLLPRLAAMPVPRGVLAVQMPHQNNAPSHRLWVQLCDELFPGRLDHHTLPGALDAAAYHRLLAPLGELSLWETDYYQELPAEGPGHPVRHFTEAAFARPILGILDPTERERLVAAYDSVIGSAYPAARDGSVLFPLRRLFFTLRRAD</sequence>
<evidence type="ECO:0000313" key="1">
    <source>
        <dbReference type="EMBL" id="PTX52858.1"/>
    </source>
</evidence>
<comment type="caution">
    <text evidence="1">The sequence shown here is derived from an EMBL/GenBank/DDBJ whole genome shotgun (WGS) entry which is preliminary data.</text>
</comment>
<organism evidence="1 2">
    <name type="scientific">Allosediminivita pacifica</name>
    <dbReference type="NCBI Taxonomy" id="1267769"/>
    <lineage>
        <taxon>Bacteria</taxon>
        <taxon>Pseudomonadati</taxon>
        <taxon>Pseudomonadota</taxon>
        <taxon>Alphaproteobacteria</taxon>
        <taxon>Rhodobacterales</taxon>
        <taxon>Paracoccaceae</taxon>
        <taxon>Allosediminivita</taxon>
    </lineage>
</organism>
<dbReference type="OrthoDB" id="9795085at2"/>
<dbReference type="EMBL" id="QBKN01000001">
    <property type="protein sequence ID" value="PTX52858.1"/>
    <property type="molecule type" value="Genomic_DNA"/>
</dbReference>
<dbReference type="InterPro" id="IPR029063">
    <property type="entry name" value="SAM-dependent_MTases_sf"/>
</dbReference>
<accession>A0A2T6BA01</accession>
<dbReference type="Gene3D" id="1.10.150.290">
    <property type="entry name" value="S-adenosyl-L-methionine-dependent methyltransferases"/>
    <property type="match status" value="1"/>
</dbReference>
<evidence type="ECO:0000313" key="2">
    <source>
        <dbReference type="Proteomes" id="UP000244069"/>
    </source>
</evidence>
<dbReference type="InterPro" id="IPR023149">
    <property type="entry name" value="Trans_acon_MeTrfase_C"/>
</dbReference>
<gene>
    <name evidence="1" type="ORF">C8N44_101148</name>
</gene>
<dbReference type="PANTHER" id="PTHR43861">
    <property type="entry name" value="TRANS-ACONITATE 2-METHYLTRANSFERASE-RELATED"/>
    <property type="match status" value="1"/>
</dbReference>
<keyword evidence="1" id="KW-0489">Methyltransferase</keyword>
<dbReference type="PANTHER" id="PTHR43861:SF1">
    <property type="entry name" value="TRANS-ACONITATE 2-METHYLTRANSFERASE"/>
    <property type="match status" value="1"/>
</dbReference>
<dbReference type="Proteomes" id="UP000244069">
    <property type="component" value="Unassembled WGS sequence"/>
</dbReference>
<keyword evidence="1" id="KW-0808">Transferase</keyword>
<protein>
    <submittedName>
        <fullName evidence="1">Trans-aconitate 2-methyltransferase</fullName>
    </submittedName>
</protein>
<dbReference type="AlphaFoldDB" id="A0A2T6BA01"/>
<keyword evidence="2" id="KW-1185">Reference proteome</keyword>
<name>A0A2T6BA01_9RHOB</name>
<dbReference type="RefSeq" id="WP_107974241.1">
    <property type="nucleotide sequence ID" value="NZ_BMEZ01000001.1"/>
</dbReference>
<dbReference type="Pfam" id="PF13489">
    <property type="entry name" value="Methyltransf_23"/>
    <property type="match status" value="1"/>
</dbReference>
<dbReference type="GO" id="GO:0030798">
    <property type="term" value="F:trans-aconitate 2-methyltransferase activity"/>
    <property type="evidence" value="ECO:0007669"/>
    <property type="project" value="InterPro"/>
</dbReference>
<dbReference type="SUPFAM" id="SSF53335">
    <property type="entry name" value="S-adenosyl-L-methionine-dependent methyltransferases"/>
    <property type="match status" value="1"/>
</dbReference>
<dbReference type="GO" id="GO:0032259">
    <property type="term" value="P:methylation"/>
    <property type="evidence" value="ECO:0007669"/>
    <property type="project" value="UniProtKB-KW"/>
</dbReference>